<comment type="caution">
    <text evidence="3">The sequence shown here is derived from an EMBL/GenBank/DDBJ whole genome shotgun (WGS) entry which is preliminary data.</text>
</comment>
<evidence type="ECO:0000313" key="3">
    <source>
        <dbReference type="EMBL" id="MFC5995781.1"/>
    </source>
</evidence>
<dbReference type="PANTHER" id="PTHR33744:SF1">
    <property type="entry name" value="DNA-BINDING TRANSCRIPTIONAL ACTIVATOR ADER"/>
    <property type="match status" value="1"/>
</dbReference>
<gene>
    <name evidence="3" type="ORF">ACFQE5_16335</name>
</gene>
<dbReference type="InterPro" id="IPR025736">
    <property type="entry name" value="PucR_C-HTH_dom"/>
</dbReference>
<sequence length="502" mass="53483">MPATLRSLVDDHTLGLIPACPHEWLDRPISWVHISELADPTTYLDGGELLLTTGLGFGADTDHEAFVRRLVERGVAGLGFGIGLSHAVAPAALRAATRAYGLPLLEIPERTPFIAISKAVSAALAADVYAEVVRTDEAQRALTAAALEPHAPVRVLRTLARRLDAWVLLLDASGTVVHAAGCSADEHLAELADEVDRVRRHRGPTSVTVTGRGGQVVLQPLRLHGRGVLATGRPHGFAPADMQIIGSAVSLLTLLHAGPSSVTAARRDLHTALLRMVLAGRAEAARSIVAGLSEQLPPAPLRVVALAGREQARRELLEACEARGPDRPPLFAAVLADTLVALVPATDPEALGWLVENAGQHPGLAVGVSDPVGDDAVGHGHRQAGQAVEAALRTGEPLVRFAELAGTALLELLRPVEAAAFAEALLAPLVRHDTRHRGQLVRSLREWLAQHGQWEPAAARLGVHRHTLRKRMRRVEELTGRNLDSPGFRAELWLALQLAGDH</sequence>
<feature type="domain" description="Purine catabolism PurC-like" evidence="1">
    <location>
        <begin position="23"/>
        <end position="124"/>
    </location>
</feature>
<dbReference type="InterPro" id="IPR042070">
    <property type="entry name" value="PucR_C-HTH_sf"/>
</dbReference>
<evidence type="ECO:0000259" key="2">
    <source>
        <dbReference type="Pfam" id="PF13556"/>
    </source>
</evidence>
<keyword evidence="4" id="KW-1185">Reference proteome</keyword>
<proteinExistence type="predicted"/>
<dbReference type="InterPro" id="IPR051448">
    <property type="entry name" value="CdaR-like_regulators"/>
</dbReference>
<dbReference type="InterPro" id="IPR012914">
    <property type="entry name" value="PucR_dom"/>
</dbReference>
<evidence type="ECO:0000259" key="1">
    <source>
        <dbReference type="Pfam" id="PF07905"/>
    </source>
</evidence>
<evidence type="ECO:0000313" key="4">
    <source>
        <dbReference type="Proteomes" id="UP001596302"/>
    </source>
</evidence>
<dbReference type="Proteomes" id="UP001596302">
    <property type="component" value="Unassembled WGS sequence"/>
</dbReference>
<name>A0ABW1J5M2_9PSEU</name>
<accession>A0ABW1J5M2</accession>
<reference evidence="4" key="1">
    <citation type="journal article" date="2019" name="Int. J. Syst. Evol. Microbiol.">
        <title>The Global Catalogue of Microorganisms (GCM) 10K type strain sequencing project: providing services to taxonomists for standard genome sequencing and annotation.</title>
        <authorList>
            <consortium name="The Broad Institute Genomics Platform"/>
            <consortium name="The Broad Institute Genome Sequencing Center for Infectious Disease"/>
            <person name="Wu L."/>
            <person name="Ma J."/>
        </authorList>
    </citation>
    <scope>NUCLEOTIDE SEQUENCE [LARGE SCALE GENOMIC DNA]</scope>
    <source>
        <strain evidence="4">CCM 8391</strain>
    </source>
</reference>
<dbReference type="Pfam" id="PF07905">
    <property type="entry name" value="PucR"/>
    <property type="match status" value="1"/>
</dbReference>
<feature type="domain" description="PucR C-terminal helix-turn-helix" evidence="2">
    <location>
        <begin position="440"/>
        <end position="497"/>
    </location>
</feature>
<dbReference type="EMBL" id="JBHSQW010000034">
    <property type="protein sequence ID" value="MFC5995781.1"/>
    <property type="molecule type" value="Genomic_DNA"/>
</dbReference>
<dbReference type="RefSeq" id="WP_379586057.1">
    <property type="nucleotide sequence ID" value="NZ_JBHSQW010000034.1"/>
</dbReference>
<dbReference type="Gene3D" id="1.10.10.2840">
    <property type="entry name" value="PucR C-terminal helix-turn-helix domain"/>
    <property type="match status" value="1"/>
</dbReference>
<protein>
    <submittedName>
        <fullName evidence="3">PucR family transcriptional regulator</fullName>
    </submittedName>
</protein>
<dbReference type="PANTHER" id="PTHR33744">
    <property type="entry name" value="CARBOHYDRATE DIACID REGULATOR"/>
    <property type="match status" value="1"/>
</dbReference>
<dbReference type="Pfam" id="PF13556">
    <property type="entry name" value="HTH_30"/>
    <property type="match status" value="1"/>
</dbReference>
<organism evidence="3 4">
    <name type="scientific">Pseudonocardia hispaniensis</name>
    <dbReference type="NCBI Taxonomy" id="904933"/>
    <lineage>
        <taxon>Bacteria</taxon>
        <taxon>Bacillati</taxon>
        <taxon>Actinomycetota</taxon>
        <taxon>Actinomycetes</taxon>
        <taxon>Pseudonocardiales</taxon>
        <taxon>Pseudonocardiaceae</taxon>
        <taxon>Pseudonocardia</taxon>
    </lineage>
</organism>